<evidence type="ECO:0000256" key="3">
    <source>
        <dbReference type="ARBA" id="ARBA00022741"/>
    </source>
</evidence>
<dbReference type="InterPro" id="IPR045851">
    <property type="entry name" value="AMP-bd_C_sf"/>
</dbReference>
<evidence type="ECO:0000313" key="9">
    <source>
        <dbReference type="EMBL" id="CAG9331389.1"/>
    </source>
</evidence>
<dbReference type="GO" id="GO:0005829">
    <property type="term" value="C:cytosol"/>
    <property type="evidence" value="ECO:0007669"/>
    <property type="project" value="TreeGrafter"/>
</dbReference>
<dbReference type="FunFam" id="3.40.50.12780:FF:000001">
    <property type="entry name" value="Acetyl-coenzyme A synthetase"/>
    <property type="match status" value="1"/>
</dbReference>
<feature type="domain" description="AMP-dependent synthetase/ligase" evidence="6">
    <location>
        <begin position="89"/>
        <end position="478"/>
    </location>
</feature>
<dbReference type="PROSITE" id="PS00455">
    <property type="entry name" value="AMP_BINDING"/>
    <property type="match status" value="1"/>
</dbReference>
<dbReference type="InterPro" id="IPR011904">
    <property type="entry name" value="Ac_CoA_lig"/>
</dbReference>
<organism evidence="9 10">
    <name type="scientific">Blepharisma stoltei</name>
    <dbReference type="NCBI Taxonomy" id="1481888"/>
    <lineage>
        <taxon>Eukaryota</taxon>
        <taxon>Sar</taxon>
        <taxon>Alveolata</taxon>
        <taxon>Ciliophora</taxon>
        <taxon>Postciliodesmatophora</taxon>
        <taxon>Heterotrichea</taxon>
        <taxon>Heterotrichida</taxon>
        <taxon>Blepharismidae</taxon>
        <taxon>Blepharisma</taxon>
    </lineage>
</organism>
<dbReference type="SUPFAM" id="SSF56801">
    <property type="entry name" value="Acetyl-CoA synthetase-like"/>
    <property type="match status" value="1"/>
</dbReference>
<keyword evidence="3 5" id="KW-0547">Nucleotide-binding</keyword>
<keyword evidence="4 5" id="KW-0067">ATP-binding</keyword>
<gene>
    <name evidence="9" type="ORF">BSTOLATCC_MIC53461</name>
</gene>
<comment type="similarity">
    <text evidence="1 5">Belongs to the ATP-dependent AMP-binding enzyme family.</text>
</comment>
<evidence type="ECO:0000259" key="8">
    <source>
        <dbReference type="Pfam" id="PF16177"/>
    </source>
</evidence>
<dbReference type="Pfam" id="PF00501">
    <property type="entry name" value="AMP-binding"/>
    <property type="match status" value="1"/>
</dbReference>
<keyword evidence="2 5" id="KW-0436">Ligase</keyword>
<dbReference type="InterPro" id="IPR020845">
    <property type="entry name" value="AMP-binding_CS"/>
</dbReference>
<dbReference type="NCBIfam" id="NF001208">
    <property type="entry name" value="PRK00174.1"/>
    <property type="match status" value="1"/>
</dbReference>
<evidence type="ECO:0000313" key="10">
    <source>
        <dbReference type="Proteomes" id="UP001162131"/>
    </source>
</evidence>
<name>A0AAU9K356_9CILI</name>
<dbReference type="GO" id="GO:0003987">
    <property type="term" value="F:acetate-CoA ligase activity"/>
    <property type="evidence" value="ECO:0007669"/>
    <property type="project" value="UniProtKB-UniRule"/>
</dbReference>
<reference evidence="9" key="1">
    <citation type="submission" date="2021-09" db="EMBL/GenBank/DDBJ databases">
        <authorList>
            <consortium name="AG Swart"/>
            <person name="Singh M."/>
            <person name="Singh A."/>
            <person name="Seah K."/>
            <person name="Emmerich C."/>
        </authorList>
    </citation>
    <scope>NUCLEOTIDE SEQUENCE</scope>
    <source>
        <strain evidence="9">ATCC30299</strain>
    </source>
</reference>
<dbReference type="GO" id="GO:0019427">
    <property type="term" value="P:acetyl-CoA biosynthetic process from acetate"/>
    <property type="evidence" value="ECO:0007669"/>
    <property type="project" value="InterPro"/>
</dbReference>
<evidence type="ECO:0000256" key="4">
    <source>
        <dbReference type="ARBA" id="ARBA00022840"/>
    </source>
</evidence>
<dbReference type="Gene3D" id="3.30.300.30">
    <property type="match status" value="1"/>
</dbReference>
<dbReference type="PANTHER" id="PTHR24095">
    <property type="entry name" value="ACETYL-COENZYME A SYNTHETASE"/>
    <property type="match status" value="1"/>
</dbReference>
<feature type="domain" description="Acetyl-coenzyme A synthetase N-terminal" evidence="8">
    <location>
        <begin position="33"/>
        <end position="87"/>
    </location>
</feature>
<dbReference type="InterPro" id="IPR000873">
    <property type="entry name" value="AMP-dep_synth/lig_dom"/>
</dbReference>
<dbReference type="Proteomes" id="UP001162131">
    <property type="component" value="Unassembled WGS sequence"/>
</dbReference>
<dbReference type="InterPro" id="IPR032387">
    <property type="entry name" value="ACAS_N"/>
</dbReference>
<dbReference type="EMBL" id="CAJZBQ010000053">
    <property type="protein sequence ID" value="CAG9331389.1"/>
    <property type="molecule type" value="Genomic_DNA"/>
</dbReference>
<dbReference type="GO" id="GO:0005524">
    <property type="term" value="F:ATP binding"/>
    <property type="evidence" value="ECO:0007669"/>
    <property type="project" value="UniProtKB-UniRule"/>
</dbReference>
<evidence type="ECO:0000256" key="2">
    <source>
        <dbReference type="ARBA" id="ARBA00022598"/>
    </source>
</evidence>
<feature type="domain" description="AMP-binding enzyme C-terminal" evidence="7">
    <location>
        <begin position="535"/>
        <end position="613"/>
    </location>
</feature>
<dbReference type="CDD" id="cd05966">
    <property type="entry name" value="ACS"/>
    <property type="match status" value="1"/>
</dbReference>
<proteinExistence type="inferred from homology"/>
<sequence>MEEDKKSLIDQTQTFHPSHSFASQANLKSFDEYQRLYDESINSPDTFWGRAANELHWFEPWRSVLDQSDKPNFKWFSGAKTNICYNCVDRNLETRENKLALIFEGEPGDTRVFTYRQLFDETCKFANTLFSLGIRKGDRVAIYLPLIPEAVISMLACARIGAIHSVIFGGFAADSIRGRILDSTCKLVITSDGGYRRGKNLHMKTIIDDAVTGCSSVEKILVIRRDNTSSQNVNMQEGRDVWYHEASADKLTTHESEHMDAEDMLFLLYTSGTTGTPKGIVHTTAGYMVGTYLSTKYIFDIHDSDIYWCTADVGWITGHSYVVYGPLLNGATILIYEGAPDYPNKARYWDLIEKYRVSIMYTAPTAIRTFMKWGDEFPNSKNLTSLRLLGSVGEPINPAAWLWYHKVIGGERCPIVDTWWQTETGSIMISPIPGVTITKPGSATLPFFGVDPAVLTDEGNETDYGTLAIRKPWPAMLRGIYQNPGRYVTGYWSNWGGAYYYTSDGAIKDQNGYYWIIGRLDDIVNVAGHRISTAELEGATITHPWVAESAFIGADHDIKGQALFGFVILKAGFQGSDQVRAEINEIIGRKLGRFEIPERLVFVNDLPKTRSGKIMRRLLRNIAERKELGNTSTLADPAVIDHIAEEFRKLDHST</sequence>
<evidence type="ECO:0000259" key="6">
    <source>
        <dbReference type="Pfam" id="PF00501"/>
    </source>
</evidence>
<accession>A0AAU9K356</accession>
<evidence type="ECO:0000256" key="1">
    <source>
        <dbReference type="ARBA" id="ARBA00006432"/>
    </source>
</evidence>
<dbReference type="NCBIfam" id="TIGR02188">
    <property type="entry name" value="Ac_CoA_lig_AcsA"/>
    <property type="match status" value="1"/>
</dbReference>
<dbReference type="Pfam" id="PF16177">
    <property type="entry name" value="ACAS_N"/>
    <property type="match status" value="1"/>
</dbReference>
<comment type="caution">
    <text evidence="9">The sequence shown here is derived from an EMBL/GenBank/DDBJ whole genome shotgun (WGS) entry which is preliminary data.</text>
</comment>
<evidence type="ECO:0000256" key="5">
    <source>
        <dbReference type="RuleBase" id="RU361147"/>
    </source>
</evidence>
<evidence type="ECO:0000259" key="7">
    <source>
        <dbReference type="Pfam" id="PF13193"/>
    </source>
</evidence>
<dbReference type="PANTHER" id="PTHR24095:SF14">
    <property type="entry name" value="ACETYL-COENZYME A SYNTHETASE 1"/>
    <property type="match status" value="1"/>
</dbReference>
<dbReference type="InterPro" id="IPR042099">
    <property type="entry name" value="ANL_N_sf"/>
</dbReference>
<keyword evidence="10" id="KW-1185">Reference proteome</keyword>
<dbReference type="InterPro" id="IPR025110">
    <property type="entry name" value="AMP-bd_C"/>
</dbReference>
<dbReference type="Gene3D" id="3.40.50.12780">
    <property type="entry name" value="N-terminal domain of ligase-like"/>
    <property type="match status" value="1"/>
</dbReference>
<comment type="catalytic activity">
    <reaction evidence="5">
        <text>acetate + ATP + CoA = acetyl-CoA + AMP + diphosphate</text>
        <dbReference type="Rhea" id="RHEA:23176"/>
        <dbReference type="ChEBI" id="CHEBI:30089"/>
        <dbReference type="ChEBI" id="CHEBI:30616"/>
        <dbReference type="ChEBI" id="CHEBI:33019"/>
        <dbReference type="ChEBI" id="CHEBI:57287"/>
        <dbReference type="ChEBI" id="CHEBI:57288"/>
        <dbReference type="ChEBI" id="CHEBI:456215"/>
        <dbReference type="EC" id="6.2.1.1"/>
    </reaction>
</comment>
<dbReference type="AlphaFoldDB" id="A0AAU9K356"/>
<dbReference type="Pfam" id="PF13193">
    <property type="entry name" value="AMP-binding_C"/>
    <property type="match status" value="1"/>
</dbReference>
<dbReference type="EC" id="6.2.1.1" evidence="5"/>
<protein>
    <recommendedName>
        <fullName evidence="5">Acetyl-coenzyme A synthetase</fullName>
        <ecNumber evidence="5">6.2.1.1</ecNumber>
    </recommendedName>
</protein>
<dbReference type="GO" id="GO:0016208">
    <property type="term" value="F:AMP binding"/>
    <property type="evidence" value="ECO:0007669"/>
    <property type="project" value="InterPro"/>
</dbReference>